<gene>
    <name evidence="1" type="ORF">SAMN05444716_105341</name>
</gene>
<keyword evidence="2" id="KW-1185">Reference proteome</keyword>
<reference evidence="2" key="1">
    <citation type="submission" date="2016-10" db="EMBL/GenBank/DDBJ databases">
        <authorList>
            <person name="Varghese N."/>
            <person name="Submissions S."/>
        </authorList>
    </citation>
    <scope>NUCLEOTIDE SEQUENCE [LARGE SCALE GENOMIC DNA]</scope>
    <source>
        <strain evidence="2">CGMCC 4.7047</strain>
    </source>
</reference>
<dbReference type="AlphaFoldDB" id="A0A1I6U844"/>
<dbReference type="EMBL" id="FPAB01000005">
    <property type="protein sequence ID" value="SFS97397.1"/>
    <property type="molecule type" value="Genomic_DNA"/>
</dbReference>
<sequence length="390" mass="35797">MPWAGVPAAASGQADWLCAPFTPAPVAGPPAPWSPPVDGGAVPAVASGQPACAWVPLAAVSATGPPAPPFAVTAPGSGCCGCGTPCGGVPAPVSAPPGQPACGWVPFVAPGAWCGTPWAGVPFCGSGQVPGPGWPLPCSPGAAGGVPGRLAPSVPPVACGVAGVAPGAVPQGAGEAASLGCPAVGAAVSVWAAGQPGCAGAPALAGQDCGCSPGAAGAASAPDGRSCGKVSVRSRVPASAVPGPGQPARGVVLCQSSWPGPPGWCAVAGQLSRAAAGQLACEGSAPAPSAAPVPPASGQPADAGQRPCPACRAECGAVCCPVCGAAVHGPDSGSSPCPPCPPCACGANGSDHAPVAPGSVTGTAPPVTASGSTPGNGCGGSCTNAVASAS</sequence>
<protein>
    <submittedName>
        <fullName evidence="1">Uncharacterized protein</fullName>
    </submittedName>
</protein>
<organism evidence="1 2">
    <name type="scientific">Streptomyces harbinensis</name>
    <dbReference type="NCBI Taxonomy" id="1176198"/>
    <lineage>
        <taxon>Bacteria</taxon>
        <taxon>Bacillati</taxon>
        <taxon>Actinomycetota</taxon>
        <taxon>Actinomycetes</taxon>
        <taxon>Kitasatosporales</taxon>
        <taxon>Streptomycetaceae</taxon>
        <taxon>Streptomyces</taxon>
    </lineage>
</organism>
<proteinExistence type="predicted"/>
<name>A0A1I6U844_9ACTN</name>
<accession>A0A1I6U844</accession>
<dbReference type="Proteomes" id="UP000198873">
    <property type="component" value="Unassembled WGS sequence"/>
</dbReference>
<evidence type="ECO:0000313" key="1">
    <source>
        <dbReference type="EMBL" id="SFS97397.1"/>
    </source>
</evidence>
<evidence type="ECO:0000313" key="2">
    <source>
        <dbReference type="Proteomes" id="UP000198873"/>
    </source>
</evidence>